<dbReference type="InterPro" id="IPR026444">
    <property type="entry name" value="Secre_tail"/>
</dbReference>
<name>A0ABX8V546_9FLAO</name>
<gene>
    <name evidence="10" type="ORF">K1I41_10095</name>
</gene>
<dbReference type="EMBL" id="CP080429">
    <property type="protein sequence ID" value="QYJ67887.1"/>
    <property type="molecule type" value="Genomic_DNA"/>
</dbReference>
<dbReference type="InterPro" id="IPR015500">
    <property type="entry name" value="Peptidase_S8_subtilisin-rel"/>
</dbReference>
<dbReference type="InterPro" id="IPR017317">
    <property type="entry name" value="Pept_S8_subtilisin_bacteroid-2"/>
</dbReference>
<keyword evidence="3 7" id="KW-0732">Signal</keyword>
<keyword evidence="2 6" id="KW-0645">Protease</keyword>
<evidence type="ECO:0000256" key="5">
    <source>
        <dbReference type="ARBA" id="ARBA00022825"/>
    </source>
</evidence>
<evidence type="ECO:0000256" key="6">
    <source>
        <dbReference type="PROSITE-ProRule" id="PRU01240"/>
    </source>
</evidence>
<dbReference type="Gene3D" id="3.40.50.200">
    <property type="entry name" value="Peptidase S8/S53 domain"/>
    <property type="match status" value="1"/>
</dbReference>
<keyword evidence="4 6" id="KW-0378">Hydrolase</keyword>
<dbReference type="PRINTS" id="PR00723">
    <property type="entry name" value="SUBTILISIN"/>
</dbReference>
<evidence type="ECO:0000256" key="4">
    <source>
        <dbReference type="ARBA" id="ARBA00022801"/>
    </source>
</evidence>
<dbReference type="RefSeq" id="WP_220640232.1">
    <property type="nucleotide sequence ID" value="NZ_CP080429.1"/>
</dbReference>
<dbReference type="SUPFAM" id="SSF52743">
    <property type="entry name" value="Subtilisin-like"/>
    <property type="match status" value="1"/>
</dbReference>
<feature type="active site" description="Charge relay system" evidence="6">
    <location>
        <position position="217"/>
    </location>
</feature>
<evidence type="ECO:0000313" key="11">
    <source>
        <dbReference type="Proteomes" id="UP000825381"/>
    </source>
</evidence>
<evidence type="ECO:0000259" key="8">
    <source>
        <dbReference type="Pfam" id="PF00082"/>
    </source>
</evidence>
<protein>
    <submittedName>
        <fullName evidence="10">S8 family serine peptidase</fullName>
    </submittedName>
</protein>
<feature type="signal peptide" evidence="7">
    <location>
        <begin position="1"/>
        <end position="18"/>
    </location>
</feature>
<dbReference type="CDD" id="cd07493">
    <property type="entry name" value="Peptidases_S8_9"/>
    <property type="match status" value="1"/>
</dbReference>
<dbReference type="Proteomes" id="UP000825381">
    <property type="component" value="Chromosome"/>
</dbReference>
<feature type="active site" description="Charge relay system" evidence="6">
    <location>
        <position position="395"/>
    </location>
</feature>
<dbReference type="Pfam" id="PF00082">
    <property type="entry name" value="Peptidase_S8"/>
    <property type="match status" value="1"/>
</dbReference>
<evidence type="ECO:0000256" key="3">
    <source>
        <dbReference type="ARBA" id="ARBA00022729"/>
    </source>
</evidence>
<dbReference type="InterPro" id="IPR000209">
    <property type="entry name" value="Peptidase_S8/S53_dom"/>
</dbReference>
<evidence type="ECO:0000256" key="7">
    <source>
        <dbReference type="SAM" id="SignalP"/>
    </source>
</evidence>
<dbReference type="PANTHER" id="PTHR43806:SF67">
    <property type="entry name" value="EGF-LIKE DOMAIN-CONTAINING PROTEIN"/>
    <property type="match status" value="1"/>
</dbReference>
<evidence type="ECO:0000259" key="9">
    <source>
        <dbReference type="Pfam" id="PF18962"/>
    </source>
</evidence>
<feature type="active site" description="Charge relay system" evidence="6">
    <location>
        <position position="177"/>
    </location>
</feature>
<evidence type="ECO:0000256" key="1">
    <source>
        <dbReference type="ARBA" id="ARBA00011073"/>
    </source>
</evidence>
<evidence type="ECO:0000256" key="2">
    <source>
        <dbReference type="ARBA" id="ARBA00022670"/>
    </source>
</evidence>
<dbReference type="InterPro" id="IPR036852">
    <property type="entry name" value="Peptidase_S8/S53_dom_sf"/>
</dbReference>
<sequence>MKKFILAVLLLASGTILAQEDAWVYFNDKPDTEFYLDNPLEMLSQKALDRRTNQGIELDELDVPVHQDYIDAITNADGITVMAKSKWMNALHIRGTQEDISALSDLEFVLGVEFANKLLNTSGRGVQQQQTTVTNKFLQTEVDFDYGISSNQITMLSGEDLHQQGYTGAGITIAVLDAGYPGVDTAAPFQRLFNNNLILGTYDFIEDTENAYTADSHGTIILSTIGGYAEGELVGTAPDAFYYLFRTEDAESENPVEESYWVEAAEYADSLGVDIINTSLGYFDYDNPNYNYTYEDIDGQTAFISRGAEIAFSRGMICVTSAGNSGNSENPNIGVPADASTTLAVGAVNAEETRSPFSSIGPTSDGRIKPDVMARGVATIASNTEGEIIPVSGTSLSAPVLSGIVACLWQALPDMTNAEIVALIKQASDRYDNPDNQYGYGIPNFALALATASTIINNDNIQFKLYPNPTSNTINITPLPNGQVGKLYIYNTIGQLVLQDELSGNKLSVSLTTLASGLYSYQLNVNGKIQLGKLIKN</sequence>
<accession>A0ABX8V546</accession>
<feature type="domain" description="Peptidase S8/S53" evidence="8">
    <location>
        <begin position="168"/>
        <end position="441"/>
    </location>
</feature>
<dbReference type="NCBIfam" id="TIGR04183">
    <property type="entry name" value="Por_Secre_tail"/>
    <property type="match status" value="1"/>
</dbReference>
<keyword evidence="11" id="KW-1185">Reference proteome</keyword>
<organism evidence="10 11">
    <name type="scientific">Flavobacterium litorale</name>
    <dbReference type="NCBI Taxonomy" id="2856519"/>
    <lineage>
        <taxon>Bacteria</taxon>
        <taxon>Pseudomonadati</taxon>
        <taxon>Bacteroidota</taxon>
        <taxon>Flavobacteriia</taxon>
        <taxon>Flavobacteriales</taxon>
        <taxon>Flavobacteriaceae</taxon>
        <taxon>Flavobacterium</taxon>
    </lineage>
</organism>
<dbReference type="PANTHER" id="PTHR43806">
    <property type="entry name" value="PEPTIDASE S8"/>
    <property type="match status" value="1"/>
</dbReference>
<feature type="chain" id="PRO_5045816522" evidence="7">
    <location>
        <begin position="19"/>
        <end position="537"/>
    </location>
</feature>
<dbReference type="InterPro" id="IPR050131">
    <property type="entry name" value="Peptidase_S8_subtilisin-like"/>
</dbReference>
<evidence type="ECO:0000313" key="10">
    <source>
        <dbReference type="EMBL" id="QYJ67887.1"/>
    </source>
</evidence>
<dbReference type="Pfam" id="PF18962">
    <property type="entry name" value="Por_Secre_tail"/>
    <property type="match status" value="1"/>
</dbReference>
<reference evidence="10 11" key="1">
    <citation type="submission" date="2021-07" db="EMBL/GenBank/DDBJ databases">
        <title>Flavobacterium WSW3-B6 sp.nov, isolated from seaweed.</title>
        <authorList>
            <person name="Muhammad N."/>
            <person name="Ho H."/>
            <person name="Lee Y.-J."/>
            <person name="Nguyen T."/>
            <person name="Ho J."/>
            <person name="Kim S.-G."/>
        </authorList>
    </citation>
    <scope>NUCLEOTIDE SEQUENCE [LARGE SCALE GENOMIC DNA]</scope>
    <source>
        <strain evidence="10 11">WSW3-B6</strain>
    </source>
</reference>
<feature type="domain" description="Secretion system C-terminal sorting" evidence="9">
    <location>
        <begin position="465"/>
        <end position="535"/>
    </location>
</feature>
<keyword evidence="5 6" id="KW-0720">Serine protease</keyword>
<dbReference type="PIRSF" id="PIRSF037903">
    <property type="entry name" value="Subtilisin_rel_GFO_2223"/>
    <property type="match status" value="1"/>
</dbReference>
<proteinExistence type="inferred from homology"/>
<comment type="similarity">
    <text evidence="1 6">Belongs to the peptidase S8 family.</text>
</comment>
<dbReference type="PROSITE" id="PS51892">
    <property type="entry name" value="SUBTILASE"/>
    <property type="match status" value="1"/>
</dbReference>